<keyword evidence="10" id="KW-0902">Two-component regulatory system</keyword>
<feature type="transmembrane region" description="Helical" evidence="12">
    <location>
        <begin position="313"/>
        <end position="333"/>
    </location>
</feature>
<evidence type="ECO:0000256" key="7">
    <source>
        <dbReference type="ARBA" id="ARBA00022777"/>
    </source>
</evidence>
<evidence type="ECO:0000256" key="10">
    <source>
        <dbReference type="ARBA" id="ARBA00023012"/>
    </source>
</evidence>
<sequence>MQQRKHRISQRTRLFLVYGTFITVVLVLLFSYIYYFNRQTVQKEAAVKQANVCASVRDSVKTELDNMSTISLNLVYSSAIRENFSSFAAYTEKKNVSKQETLQSWNNAKAIYDVITAMIGSFQSASQVNLYTMDGTRVGSGYQQGVVKMKLSDIPWYSQVYALNGFKYISTPTVNTYLPASGPNQSTHKFLSMARLFFNEGAEPEGIFEVVQDCNTVFSLATKMEQTNEGMHLYVYNACGELMYPYAAAAPQDNYLALAQQKHLPNETTCTVQGADRSSQILTKDTVPNYEWTVLAVESKDSVFTSLSVFRSVFFLLAAGIILGTMVVCFLFAKQMTQPLLKLTRATKKLTMARVLDDSKPVLTSADSSIAEISDLCTSFLTMYDRLRKSSRDLLLSRSEEIRANLRATQSLINPHFLYNSLTSISILAEDGEDTSIVRMCNALCDYFRYIADTARTLVPLQEELACTGKYIACMQIRFGKTFSYTCEVQPQAQNVLIPKLIVQPLVENAFKYAFNNAPPWRLHLCATAENGHWQIRIEDNGGSLSDQTRDEILQELAQMDYTEELHNLHIGGMGLKSTYLRLSLQYGQDAVFNIDNSQKEKTVFLIGGSIEREEEACHGSTIDV</sequence>
<evidence type="ECO:0000256" key="9">
    <source>
        <dbReference type="ARBA" id="ARBA00022989"/>
    </source>
</evidence>
<reference evidence="14" key="1">
    <citation type="submission" date="2023-09" db="EMBL/GenBank/DDBJ databases">
        <authorList>
            <person name="Zeng C."/>
        </authorList>
    </citation>
    <scope>NUCLEOTIDE SEQUENCE</scope>
    <source>
        <strain evidence="14">ZCY20-5</strain>
    </source>
</reference>
<reference evidence="14" key="2">
    <citation type="submission" date="2024-06" db="EMBL/GenBank/DDBJ databases">
        <title>Caproicibacterium argilliputei sp. nov, a novel caproic acid producing anaerobic bacterium isolated from pit mud.</title>
        <authorList>
            <person name="Xia S."/>
        </authorList>
    </citation>
    <scope>NUCLEOTIDE SEQUENCE</scope>
    <source>
        <strain evidence="14">ZCY20-5</strain>
    </source>
</reference>
<keyword evidence="5 12" id="KW-0812">Transmembrane</keyword>
<proteinExistence type="predicted"/>
<name>A0AA97D9E5_9FIRM</name>
<keyword evidence="3" id="KW-0597">Phosphoprotein</keyword>
<evidence type="ECO:0000256" key="8">
    <source>
        <dbReference type="ARBA" id="ARBA00022840"/>
    </source>
</evidence>
<accession>A0AA97D9E5</accession>
<evidence type="ECO:0000256" key="11">
    <source>
        <dbReference type="ARBA" id="ARBA00023136"/>
    </source>
</evidence>
<evidence type="ECO:0000259" key="13">
    <source>
        <dbReference type="Pfam" id="PF06580"/>
    </source>
</evidence>
<keyword evidence="6" id="KW-0547">Nucleotide-binding</keyword>
<dbReference type="Gene3D" id="3.30.565.10">
    <property type="entry name" value="Histidine kinase-like ATPase, C-terminal domain"/>
    <property type="match status" value="1"/>
</dbReference>
<feature type="domain" description="Signal transduction histidine kinase internal region" evidence="13">
    <location>
        <begin position="404"/>
        <end position="482"/>
    </location>
</feature>
<dbReference type="InterPro" id="IPR050640">
    <property type="entry name" value="Bact_2-comp_sensor_kinase"/>
</dbReference>
<keyword evidence="9 12" id="KW-1133">Transmembrane helix</keyword>
<dbReference type="EMBL" id="CP135996">
    <property type="protein sequence ID" value="WOC32681.1"/>
    <property type="molecule type" value="Genomic_DNA"/>
</dbReference>
<gene>
    <name evidence="14" type="ORF">PXC00_02065</name>
</gene>
<evidence type="ECO:0000256" key="12">
    <source>
        <dbReference type="SAM" id="Phobius"/>
    </source>
</evidence>
<keyword evidence="2" id="KW-1003">Cell membrane</keyword>
<dbReference type="PANTHER" id="PTHR34220">
    <property type="entry name" value="SENSOR HISTIDINE KINASE YPDA"/>
    <property type="match status" value="1"/>
</dbReference>
<organism evidence="14 15">
    <name type="scientific">Caproicibacterium argilliputei</name>
    <dbReference type="NCBI Taxonomy" id="3030016"/>
    <lineage>
        <taxon>Bacteria</taxon>
        <taxon>Bacillati</taxon>
        <taxon>Bacillota</taxon>
        <taxon>Clostridia</taxon>
        <taxon>Eubacteriales</taxon>
        <taxon>Oscillospiraceae</taxon>
        <taxon>Caproicibacterium</taxon>
    </lineage>
</organism>
<evidence type="ECO:0000256" key="5">
    <source>
        <dbReference type="ARBA" id="ARBA00022692"/>
    </source>
</evidence>
<evidence type="ECO:0000256" key="1">
    <source>
        <dbReference type="ARBA" id="ARBA00004651"/>
    </source>
</evidence>
<keyword evidence="15" id="KW-1185">Reference proteome</keyword>
<evidence type="ECO:0000256" key="4">
    <source>
        <dbReference type="ARBA" id="ARBA00022679"/>
    </source>
</evidence>
<keyword evidence="11 12" id="KW-0472">Membrane</keyword>
<dbReference type="Gene3D" id="6.10.340.10">
    <property type="match status" value="1"/>
</dbReference>
<dbReference type="PANTHER" id="PTHR34220:SF11">
    <property type="entry name" value="SENSOR PROTEIN KINASE HPTS"/>
    <property type="match status" value="1"/>
</dbReference>
<dbReference type="GO" id="GO:0005886">
    <property type="term" value="C:plasma membrane"/>
    <property type="evidence" value="ECO:0007669"/>
    <property type="project" value="UniProtKB-SubCell"/>
</dbReference>
<keyword evidence="4" id="KW-0808">Transferase</keyword>
<keyword evidence="8" id="KW-0067">ATP-binding</keyword>
<dbReference type="InterPro" id="IPR010559">
    <property type="entry name" value="Sig_transdc_His_kin_internal"/>
</dbReference>
<comment type="subcellular location">
    <subcellularLocation>
        <location evidence="1">Cell membrane</location>
        <topology evidence="1">Multi-pass membrane protein</topology>
    </subcellularLocation>
</comment>
<evidence type="ECO:0000313" key="15">
    <source>
        <dbReference type="Proteomes" id="UP001300604"/>
    </source>
</evidence>
<dbReference type="KEGG" id="carl:PXC00_02065"/>
<dbReference type="Proteomes" id="UP001300604">
    <property type="component" value="Chromosome"/>
</dbReference>
<protein>
    <submittedName>
        <fullName evidence="14">Histidine kinase</fullName>
    </submittedName>
</protein>
<dbReference type="SUPFAM" id="SSF55874">
    <property type="entry name" value="ATPase domain of HSP90 chaperone/DNA topoisomerase II/histidine kinase"/>
    <property type="match status" value="1"/>
</dbReference>
<evidence type="ECO:0000256" key="3">
    <source>
        <dbReference type="ARBA" id="ARBA00022553"/>
    </source>
</evidence>
<keyword evidence="7 14" id="KW-0418">Kinase</keyword>
<evidence type="ECO:0000313" key="14">
    <source>
        <dbReference type="EMBL" id="WOC32681.1"/>
    </source>
</evidence>
<dbReference type="AlphaFoldDB" id="A0AA97D9E5"/>
<dbReference type="InterPro" id="IPR036890">
    <property type="entry name" value="HATPase_C_sf"/>
</dbReference>
<dbReference type="GO" id="GO:0000155">
    <property type="term" value="F:phosphorelay sensor kinase activity"/>
    <property type="evidence" value="ECO:0007669"/>
    <property type="project" value="InterPro"/>
</dbReference>
<dbReference type="Pfam" id="PF06580">
    <property type="entry name" value="His_kinase"/>
    <property type="match status" value="1"/>
</dbReference>
<dbReference type="GO" id="GO:0005524">
    <property type="term" value="F:ATP binding"/>
    <property type="evidence" value="ECO:0007669"/>
    <property type="project" value="UniProtKB-KW"/>
</dbReference>
<evidence type="ECO:0000256" key="6">
    <source>
        <dbReference type="ARBA" id="ARBA00022741"/>
    </source>
</evidence>
<dbReference type="RefSeq" id="WP_275846163.1">
    <property type="nucleotide sequence ID" value="NZ_CP135996.1"/>
</dbReference>
<evidence type="ECO:0000256" key="2">
    <source>
        <dbReference type="ARBA" id="ARBA00022475"/>
    </source>
</evidence>
<feature type="transmembrane region" description="Helical" evidence="12">
    <location>
        <begin position="12"/>
        <end position="35"/>
    </location>
</feature>